<protein>
    <recommendedName>
        <fullName evidence="8">THO complex subunit 5</fullName>
    </recommendedName>
</protein>
<feature type="region of interest" description="Disordered" evidence="5">
    <location>
        <begin position="1"/>
        <end position="28"/>
    </location>
</feature>
<feature type="compositionally biased region" description="Acidic residues" evidence="5">
    <location>
        <begin position="306"/>
        <end position="319"/>
    </location>
</feature>
<reference evidence="6" key="1">
    <citation type="journal article" date="2019" name="bioRxiv">
        <title>The Genome of the Zebra Mussel, Dreissena polymorpha: A Resource for Invasive Species Research.</title>
        <authorList>
            <person name="McCartney M.A."/>
            <person name="Auch B."/>
            <person name="Kono T."/>
            <person name="Mallez S."/>
            <person name="Zhang Y."/>
            <person name="Obille A."/>
            <person name="Becker A."/>
            <person name="Abrahante J.E."/>
            <person name="Garbe J."/>
            <person name="Badalamenti J.P."/>
            <person name="Herman A."/>
            <person name="Mangelson H."/>
            <person name="Liachko I."/>
            <person name="Sullivan S."/>
            <person name="Sone E.D."/>
            <person name="Koren S."/>
            <person name="Silverstein K.A.T."/>
            <person name="Beckman K.B."/>
            <person name="Gohl D.M."/>
        </authorList>
    </citation>
    <scope>NUCLEOTIDE SEQUENCE</scope>
    <source>
        <strain evidence="6">Duluth1</strain>
        <tissue evidence="6">Whole animal</tissue>
    </source>
</reference>
<dbReference type="GO" id="GO:0006406">
    <property type="term" value="P:mRNA export from nucleus"/>
    <property type="evidence" value="ECO:0007669"/>
    <property type="project" value="TreeGrafter"/>
</dbReference>
<comment type="caution">
    <text evidence="6">The sequence shown here is derived from an EMBL/GenBank/DDBJ whole genome shotgun (WGS) entry which is preliminary data.</text>
</comment>
<dbReference type="PANTHER" id="PTHR13375:SF3">
    <property type="entry name" value="THO COMPLEX SUBUNIT 5 HOMOLOG"/>
    <property type="match status" value="1"/>
</dbReference>
<proteinExistence type="inferred from homology"/>
<evidence type="ECO:0000256" key="1">
    <source>
        <dbReference type="ARBA" id="ARBA00004123"/>
    </source>
</evidence>
<organism evidence="6 7">
    <name type="scientific">Dreissena polymorpha</name>
    <name type="common">Zebra mussel</name>
    <name type="synonym">Mytilus polymorpha</name>
    <dbReference type="NCBI Taxonomy" id="45954"/>
    <lineage>
        <taxon>Eukaryota</taxon>
        <taxon>Metazoa</taxon>
        <taxon>Spiralia</taxon>
        <taxon>Lophotrochozoa</taxon>
        <taxon>Mollusca</taxon>
        <taxon>Bivalvia</taxon>
        <taxon>Autobranchia</taxon>
        <taxon>Heteroconchia</taxon>
        <taxon>Euheterodonta</taxon>
        <taxon>Imparidentia</taxon>
        <taxon>Neoheterodontei</taxon>
        <taxon>Myida</taxon>
        <taxon>Dreissenoidea</taxon>
        <taxon>Dreissenidae</taxon>
        <taxon>Dreissena</taxon>
    </lineage>
</organism>
<feature type="region of interest" description="Disordered" evidence="5">
    <location>
        <begin position="303"/>
        <end position="333"/>
    </location>
</feature>
<keyword evidence="3" id="KW-0539">Nucleus</keyword>
<accession>A0A9D4N6Y8</accession>
<comment type="subcellular location">
    <subcellularLocation>
        <location evidence="1">Nucleus</location>
    </subcellularLocation>
</comment>
<evidence type="ECO:0000313" key="7">
    <source>
        <dbReference type="Proteomes" id="UP000828390"/>
    </source>
</evidence>
<sequence length="686" mass="78176">MDATKDEKKRKRTIKVEPGSTQGSGDTKLELKKVKISHESSSVGGGRALFYAEEEEVEQRGRGQGCQCALKESKDKNVKAEIEQKKVEGMLQMVMLKKLNRLAHIRCKKVRDKTTEVKSMIDKSHLQVQNLLYEILHLEKEIVKCLSFRSKDEEIDLVPVEQFYEEAPPDISKPEETQSDAHRQRLARLDWEREQRQQLASQLKTAQKTKEDMESDNKLKQEQLENLQPKLNTILQSTKPVQEYLNMPFDAVREEHAIAAYLPHPLFVLYMQTCAYRDVADTKLLVSLEGDLEKAKALDPSTTIIIDEDSDSEQEELEDPDQKNKKRSRRKTVEVMKSDRTSKVLMKHPLKVMVKVPCDDECSLQLTFNYLVFLKVVTVEVKVITANNTQTVCISGSDLLLPDQILKDLYPGDRGDVSPNHSNQFELTRLGLQDFSVYVSELGQPYQWAQKMAGLQFLPGQVPATPQADISRQTMQATIGRIRRRVQSRLSLLKQLTALEHGSISVSSEYQKLFPVKLSSCLKSWVRSTYSEFVESPFTQPLVDMGIAGEEDLYFKASIERGSAKLVALVVVGADYPTQAPLFSVSVDWATCRHARNDNHIQELEEEVNIHYDELVSGKSCDQLLTNQLQRLLMCFDVYLETESLNRISEGPAEIAKEKVFSRVSRGRQRSKPYKFDGNTGIFSHR</sequence>
<comment type="similarity">
    <text evidence="2">Belongs to the THOC5 family.</text>
</comment>
<reference evidence="6" key="2">
    <citation type="submission" date="2020-11" db="EMBL/GenBank/DDBJ databases">
        <authorList>
            <person name="McCartney M.A."/>
            <person name="Auch B."/>
            <person name="Kono T."/>
            <person name="Mallez S."/>
            <person name="Becker A."/>
            <person name="Gohl D.M."/>
            <person name="Silverstein K.A.T."/>
            <person name="Koren S."/>
            <person name="Bechman K.B."/>
            <person name="Herman A."/>
            <person name="Abrahante J.E."/>
            <person name="Garbe J."/>
        </authorList>
    </citation>
    <scope>NUCLEOTIDE SEQUENCE</scope>
    <source>
        <strain evidence="6">Duluth1</strain>
        <tissue evidence="6">Whole animal</tissue>
    </source>
</reference>
<evidence type="ECO:0000256" key="4">
    <source>
        <dbReference type="SAM" id="Coils"/>
    </source>
</evidence>
<keyword evidence="4" id="KW-0175">Coiled coil</keyword>
<evidence type="ECO:0008006" key="8">
    <source>
        <dbReference type="Google" id="ProtNLM"/>
    </source>
</evidence>
<dbReference type="Proteomes" id="UP000828390">
    <property type="component" value="Unassembled WGS sequence"/>
</dbReference>
<dbReference type="PANTHER" id="PTHR13375">
    <property type="entry name" value="FMS INTERACTING PROTEIN"/>
    <property type="match status" value="1"/>
</dbReference>
<dbReference type="GO" id="GO:0003729">
    <property type="term" value="F:mRNA binding"/>
    <property type="evidence" value="ECO:0007669"/>
    <property type="project" value="TreeGrafter"/>
</dbReference>
<dbReference type="AlphaFoldDB" id="A0A9D4N6Y8"/>
<dbReference type="InterPro" id="IPR019163">
    <property type="entry name" value="THO_Thoc5"/>
</dbReference>
<evidence type="ECO:0000313" key="6">
    <source>
        <dbReference type="EMBL" id="KAH3888399.1"/>
    </source>
</evidence>
<gene>
    <name evidence="6" type="ORF">DPMN_012432</name>
</gene>
<evidence type="ECO:0000256" key="5">
    <source>
        <dbReference type="SAM" id="MobiDB-lite"/>
    </source>
</evidence>
<evidence type="ECO:0000256" key="3">
    <source>
        <dbReference type="ARBA" id="ARBA00023242"/>
    </source>
</evidence>
<keyword evidence="7" id="KW-1185">Reference proteome</keyword>
<evidence type="ECO:0000256" key="2">
    <source>
        <dbReference type="ARBA" id="ARBA00008044"/>
    </source>
</evidence>
<dbReference type="Pfam" id="PF09766">
    <property type="entry name" value="FmiP_Thoc5"/>
    <property type="match status" value="1"/>
</dbReference>
<feature type="coiled-coil region" evidence="4">
    <location>
        <begin position="196"/>
        <end position="223"/>
    </location>
</feature>
<dbReference type="EMBL" id="JAIWYP010000001">
    <property type="protein sequence ID" value="KAH3888399.1"/>
    <property type="molecule type" value="Genomic_DNA"/>
</dbReference>
<dbReference type="GO" id="GO:0000445">
    <property type="term" value="C:THO complex part of transcription export complex"/>
    <property type="evidence" value="ECO:0007669"/>
    <property type="project" value="TreeGrafter"/>
</dbReference>
<name>A0A9D4N6Y8_DREPO</name>